<proteinExistence type="evidence at transcript level"/>
<sequence>MDIFYVYFMYDQVNGKRNQLHCMSFRSHLKFSVDLGAISSDGFS</sequence>
<dbReference type="AlphaFoldDB" id="C4J8I9"/>
<name>C4J8I9_MAIZE</name>
<dbReference type="EMBL" id="BT087136">
    <property type="protein sequence ID" value="ACR37489.1"/>
    <property type="molecule type" value="mRNA"/>
</dbReference>
<reference evidence="1" key="1">
    <citation type="journal article" date="2009" name="PLoS Genet.">
        <title>Sequencing, mapping, and analysis of 27,455 maize full-length cDNAs.</title>
        <authorList>
            <person name="Soderlund C."/>
            <person name="Descour A."/>
            <person name="Kudrna D."/>
            <person name="Bomhoff M."/>
            <person name="Boyd L."/>
            <person name="Currie J."/>
            <person name="Angelova A."/>
            <person name="Collura K."/>
            <person name="Wissotski M."/>
            <person name="Ashley E."/>
            <person name="Morrow D."/>
            <person name="Fernandes J."/>
            <person name="Walbot V."/>
            <person name="Yu Y."/>
        </authorList>
    </citation>
    <scope>NUCLEOTIDE SEQUENCE</scope>
    <source>
        <strain evidence="1">B73</strain>
    </source>
</reference>
<evidence type="ECO:0000313" key="1">
    <source>
        <dbReference type="EMBL" id="ACR37489.1"/>
    </source>
</evidence>
<organism evidence="1">
    <name type="scientific">Zea mays</name>
    <name type="common">Maize</name>
    <dbReference type="NCBI Taxonomy" id="4577"/>
    <lineage>
        <taxon>Eukaryota</taxon>
        <taxon>Viridiplantae</taxon>
        <taxon>Streptophyta</taxon>
        <taxon>Embryophyta</taxon>
        <taxon>Tracheophyta</taxon>
        <taxon>Spermatophyta</taxon>
        <taxon>Magnoliopsida</taxon>
        <taxon>Liliopsida</taxon>
        <taxon>Poales</taxon>
        <taxon>Poaceae</taxon>
        <taxon>PACMAD clade</taxon>
        <taxon>Panicoideae</taxon>
        <taxon>Andropogonodae</taxon>
        <taxon>Andropogoneae</taxon>
        <taxon>Tripsacinae</taxon>
        <taxon>Zea</taxon>
    </lineage>
</organism>
<accession>C4J8I9</accession>
<protein>
    <submittedName>
        <fullName evidence="1">Uncharacterized protein</fullName>
    </submittedName>
</protein>